<dbReference type="Pfam" id="PF00753">
    <property type="entry name" value="Lactamase_B"/>
    <property type="match status" value="1"/>
</dbReference>
<evidence type="ECO:0000256" key="4">
    <source>
        <dbReference type="ARBA" id="ARBA00022989"/>
    </source>
</evidence>
<keyword evidence="5 9" id="KW-0472">Membrane</keyword>
<evidence type="ECO:0000313" key="12">
    <source>
        <dbReference type="Proteomes" id="UP000249522"/>
    </source>
</evidence>
<accession>A0A2W1L4Z4</accession>
<evidence type="ECO:0000256" key="9">
    <source>
        <dbReference type="SAM" id="Phobius"/>
    </source>
</evidence>
<reference evidence="11 12" key="1">
    <citation type="submission" date="2018-06" db="EMBL/GenBank/DDBJ databases">
        <title>Paenibacillus imtechensis sp. nov.</title>
        <authorList>
            <person name="Pinnaka A.K."/>
            <person name="Singh H."/>
            <person name="Kaur M."/>
        </authorList>
    </citation>
    <scope>NUCLEOTIDE SEQUENCE [LARGE SCALE GENOMIC DNA]</scope>
    <source>
        <strain evidence="11 12">SMB1</strain>
    </source>
</reference>
<sequence>MIVPEFNRRPIVWFTVCYVGGSSAAAALDMRGMLLAGAALLLWLLALLAAGRLPRALAAACFAAFALAVGGRLWADARNTTGLGLWTEAAEAGAPPEAAVEATIVSAVKVDGDRVSFRAAVRSARVGGEAPLGLRERMQVTVRLSEEPDLAVAARWKRGDRVSLAGRLERPAQASNIGGFDYRRYLYSQRIHWLVQVKGAAGVTVTGRERLSAAALMAHADAAREWLGSRMERLFPGEQSGYMKGLVLGIREDLDPDRYRQFAELGLTHILAISGLHVAVFIGGLGWVLRRLRITRESMYTLLIAAVPLYVVMAGAAPSVMRAGIMAVIGLAAAKYHLLKDGLHVLSAAALLMLVWDPYYLTEVSFQLSFTVTAGLILGVPRVRALLPKGGKWKALLDLAAVSMVAQAVSFPLSIYYFNQFHLLSLPANMLLVPFISMLVLPLGSAALLLSFAWFPAGRAAAWLAEWANDTTYALSSLLEKGRMFRLIWPSPPAWWIVLWYAVLLLLFNLLARRSISYQADRSSFRLGTSWVPVLLLVCMALYAYTPDRFQQTAVVSFLDVGQGDAVLIRTPAGKHYLIDGGGTVSFRKPGEEWRERHDPYEVGKDTVVPLLMKRGVHTLDAVIVSHLDTDHIGGLQAVLDTIPVRMLIWNGTVKSSPDASQLLATAVRRNITVIAAHRDLPEYRTDQYSSFHFLWPYPQVQEESAEAPSSGSGMSAALPEAPDQNELSVSLLWTLYDRTFLFAGDSGSVSEEAMLAAEQGHPAGPALSAKDEYGAKGTSVDVMKLSHHGSRHSSSASWLAYWQPVETVVSAGRKNLYGHPHPDVLQRVRNAGAALRRTDKQGEIQYKITRDSMEVRNALEAAALTALETPEMTK</sequence>
<feature type="transmembrane region" description="Helical" evidence="9">
    <location>
        <begin position="301"/>
        <end position="331"/>
    </location>
</feature>
<evidence type="ECO:0000256" key="3">
    <source>
        <dbReference type="ARBA" id="ARBA00022692"/>
    </source>
</evidence>
<feature type="transmembrane region" description="Helical" evidence="9">
    <location>
        <begin position="12"/>
        <end position="28"/>
    </location>
</feature>
<comment type="catalytic activity">
    <reaction evidence="6">
        <text>3',5'-cyclic CMP + H2O = CMP + H(+)</text>
        <dbReference type="Rhea" id="RHEA:72675"/>
        <dbReference type="ChEBI" id="CHEBI:15377"/>
        <dbReference type="ChEBI" id="CHEBI:15378"/>
        <dbReference type="ChEBI" id="CHEBI:58003"/>
        <dbReference type="ChEBI" id="CHEBI:60377"/>
    </reaction>
    <physiologicalReaction direction="left-to-right" evidence="6">
        <dbReference type="Rhea" id="RHEA:72676"/>
    </physiologicalReaction>
</comment>
<comment type="subcellular location">
    <subcellularLocation>
        <location evidence="1">Cell membrane</location>
        <topology evidence="1">Multi-pass membrane protein</topology>
    </subcellularLocation>
</comment>
<dbReference type="InterPro" id="IPR004477">
    <property type="entry name" value="ComEC_N"/>
</dbReference>
<dbReference type="CDD" id="cd07731">
    <property type="entry name" value="ComA-like_MBL-fold"/>
    <property type="match status" value="1"/>
</dbReference>
<evidence type="ECO:0000313" key="11">
    <source>
        <dbReference type="EMBL" id="PZD93969.1"/>
    </source>
</evidence>
<dbReference type="InterPro" id="IPR052159">
    <property type="entry name" value="Competence_DNA_uptake"/>
</dbReference>
<dbReference type="SMART" id="SM00849">
    <property type="entry name" value="Lactamase_B"/>
    <property type="match status" value="1"/>
</dbReference>
<feature type="transmembrane region" description="Helical" evidence="9">
    <location>
        <begin position="494"/>
        <end position="512"/>
    </location>
</feature>
<keyword evidence="12" id="KW-1185">Reference proteome</keyword>
<dbReference type="GO" id="GO:0030420">
    <property type="term" value="P:establishment of competence for transformation"/>
    <property type="evidence" value="ECO:0007669"/>
    <property type="project" value="InterPro"/>
</dbReference>
<dbReference type="PANTHER" id="PTHR30619">
    <property type="entry name" value="DNA INTERNALIZATION/COMPETENCE PROTEIN COMEC/REC2"/>
    <property type="match status" value="1"/>
</dbReference>
<comment type="catalytic activity">
    <reaction evidence="8">
        <text>3',5'-cyclic UMP + H2O = UMP + H(+)</text>
        <dbReference type="Rhea" id="RHEA:70575"/>
        <dbReference type="ChEBI" id="CHEBI:15377"/>
        <dbReference type="ChEBI" id="CHEBI:15378"/>
        <dbReference type="ChEBI" id="CHEBI:57865"/>
        <dbReference type="ChEBI" id="CHEBI:184387"/>
    </reaction>
    <physiologicalReaction direction="left-to-right" evidence="8">
        <dbReference type="Rhea" id="RHEA:70576"/>
    </physiologicalReaction>
</comment>
<evidence type="ECO:0000256" key="1">
    <source>
        <dbReference type="ARBA" id="ARBA00004651"/>
    </source>
</evidence>
<feature type="transmembrane region" description="Helical" evidence="9">
    <location>
        <begin position="399"/>
        <end position="418"/>
    </location>
</feature>
<keyword evidence="3 9" id="KW-0812">Transmembrane</keyword>
<dbReference type="InterPro" id="IPR036866">
    <property type="entry name" value="RibonucZ/Hydroxyglut_hydro"/>
</dbReference>
<dbReference type="InterPro" id="IPR001279">
    <property type="entry name" value="Metallo-B-lactamas"/>
</dbReference>
<dbReference type="Proteomes" id="UP000249522">
    <property type="component" value="Unassembled WGS sequence"/>
</dbReference>
<feature type="transmembrane region" description="Helical" evidence="9">
    <location>
        <begin position="34"/>
        <end position="50"/>
    </location>
</feature>
<evidence type="ECO:0000259" key="10">
    <source>
        <dbReference type="SMART" id="SM00849"/>
    </source>
</evidence>
<protein>
    <submittedName>
        <fullName evidence="11">DNA internalization-related competence protein ComEC/Rec2</fullName>
    </submittedName>
</protein>
<dbReference type="OrthoDB" id="9761531at2"/>
<proteinExistence type="predicted"/>
<dbReference type="Gene3D" id="3.60.15.10">
    <property type="entry name" value="Ribonuclease Z/Hydroxyacylglutathione hydrolase-like"/>
    <property type="match status" value="1"/>
</dbReference>
<evidence type="ECO:0000256" key="6">
    <source>
        <dbReference type="ARBA" id="ARBA00034221"/>
    </source>
</evidence>
<dbReference type="InterPro" id="IPR004797">
    <property type="entry name" value="Competence_ComEC/Rec2"/>
</dbReference>
<dbReference type="SUPFAM" id="SSF56281">
    <property type="entry name" value="Metallo-hydrolase/oxidoreductase"/>
    <property type="match status" value="1"/>
</dbReference>
<feature type="transmembrane region" description="Helical" evidence="9">
    <location>
        <begin position="343"/>
        <end position="361"/>
    </location>
</feature>
<evidence type="ECO:0000256" key="7">
    <source>
        <dbReference type="ARBA" id="ARBA00034301"/>
    </source>
</evidence>
<feature type="transmembrane region" description="Helical" evidence="9">
    <location>
        <begin position="524"/>
        <end position="545"/>
    </location>
</feature>
<evidence type="ECO:0000256" key="2">
    <source>
        <dbReference type="ARBA" id="ARBA00022475"/>
    </source>
</evidence>
<dbReference type="InterPro" id="IPR035681">
    <property type="entry name" value="ComA-like_MBL"/>
</dbReference>
<keyword evidence="4 9" id="KW-1133">Transmembrane helix</keyword>
<gene>
    <name evidence="11" type="ORF">DNH61_21015</name>
</gene>
<dbReference type="AlphaFoldDB" id="A0A2W1L4Z4"/>
<dbReference type="Pfam" id="PF13567">
    <property type="entry name" value="DUF4131"/>
    <property type="match status" value="1"/>
</dbReference>
<keyword evidence="2" id="KW-1003">Cell membrane</keyword>
<organism evidence="11 12">
    <name type="scientific">Paenibacillus sambharensis</name>
    <dbReference type="NCBI Taxonomy" id="1803190"/>
    <lineage>
        <taxon>Bacteria</taxon>
        <taxon>Bacillati</taxon>
        <taxon>Bacillota</taxon>
        <taxon>Bacilli</taxon>
        <taxon>Bacillales</taxon>
        <taxon>Paenibacillaceae</taxon>
        <taxon>Paenibacillus</taxon>
    </lineage>
</organism>
<dbReference type="InterPro" id="IPR025405">
    <property type="entry name" value="DUF4131"/>
</dbReference>
<feature type="domain" description="Metallo-beta-lactamase" evidence="10">
    <location>
        <begin position="563"/>
        <end position="788"/>
    </location>
</feature>
<evidence type="ECO:0000256" key="5">
    <source>
        <dbReference type="ARBA" id="ARBA00023136"/>
    </source>
</evidence>
<dbReference type="GO" id="GO:0005886">
    <property type="term" value="C:plasma membrane"/>
    <property type="evidence" value="ECO:0007669"/>
    <property type="project" value="UniProtKB-SubCell"/>
</dbReference>
<dbReference type="Pfam" id="PF03772">
    <property type="entry name" value="Competence"/>
    <property type="match status" value="1"/>
</dbReference>
<comment type="caution">
    <text evidence="11">The sequence shown here is derived from an EMBL/GenBank/DDBJ whole genome shotgun (WGS) entry which is preliminary data.</text>
</comment>
<dbReference type="PANTHER" id="PTHR30619:SF1">
    <property type="entry name" value="RECOMBINATION PROTEIN 2"/>
    <property type="match status" value="1"/>
</dbReference>
<dbReference type="NCBIfam" id="TIGR00360">
    <property type="entry name" value="ComEC_N-term"/>
    <property type="match status" value="1"/>
</dbReference>
<feature type="transmembrane region" description="Helical" evidence="9">
    <location>
        <begin position="266"/>
        <end position="289"/>
    </location>
</feature>
<feature type="transmembrane region" description="Helical" evidence="9">
    <location>
        <begin position="57"/>
        <end position="75"/>
    </location>
</feature>
<dbReference type="NCBIfam" id="TIGR00361">
    <property type="entry name" value="ComEC_Rec2"/>
    <property type="match status" value="1"/>
</dbReference>
<name>A0A2W1L4Z4_9BACL</name>
<feature type="transmembrane region" description="Helical" evidence="9">
    <location>
        <begin position="430"/>
        <end position="455"/>
    </location>
</feature>
<dbReference type="EMBL" id="QKRB01000055">
    <property type="protein sequence ID" value="PZD93969.1"/>
    <property type="molecule type" value="Genomic_DNA"/>
</dbReference>
<evidence type="ECO:0000256" key="8">
    <source>
        <dbReference type="ARBA" id="ARBA00048505"/>
    </source>
</evidence>
<comment type="function">
    <text evidence="7">Counteracts the endogenous Pycsar antiviral defense system. Phosphodiesterase that enables metal-dependent hydrolysis of host cyclic nucleotide Pycsar defense signals such as cCMP and cUMP.</text>
</comment>